<dbReference type="Gene3D" id="2.60.120.200">
    <property type="match status" value="1"/>
</dbReference>
<feature type="domain" description="GH16" evidence="3">
    <location>
        <begin position="321"/>
        <end position="627"/>
    </location>
</feature>
<dbReference type="Proteomes" id="UP001530400">
    <property type="component" value="Unassembled WGS sequence"/>
</dbReference>
<keyword evidence="2" id="KW-0812">Transmembrane</keyword>
<accession>A0ABD3P4N5</accession>
<dbReference type="SUPFAM" id="SSF49899">
    <property type="entry name" value="Concanavalin A-like lectins/glucanases"/>
    <property type="match status" value="1"/>
</dbReference>
<proteinExistence type="predicted"/>
<dbReference type="PROSITE" id="PS51762">
    <property type="entry name" value="GH16_2"/>
    <property type="match status" value="1"/>
</dbReference>
<name>A0ABD3P4N5_9STRA</name>
<evidence type="ECO:0000256" key="2">
    <source>
        <dbReference type="SAM" id="Phobius"/>
    </source>
</evidence>
<dbReference type="PANTHER" id="PTHR10963:SF24">
    <property type="entry name" value="GLYCOSIDASE C21B10.07-RELATED"/>
    <property type="match status" value="1"/>
</dbReference>
<keyword evidence="5" id="KW-1185">Reference proteome</keyword>
<gene>
    <name evidence="4" type="ORF">ACHAWO_009336</name>
</gene>
<dbReference type="InterPro" id="IPR000757">
    <property type="entry name" value="Beta-glucanase-like"/>
</dbReference>
<dbReference type="AlphaFoldDB" id="A0ABD3P4N5"/>
<dbReference type="InterPro" id="IPR013320">
    <property type="entry name" value="ConA-like_dom_sf"/>
</dbReference>
<keyword evidence="2" id="KW-0472">Membrane</keyword>
<comment type="caution">
    <text evidence="4">The sequence shown here is derived from an EMBL/GenBank/DDBJ whole genome shotgun (WGS) entry which is preliminary data.</text>
</comment>
<dbReference type="InterPro" id="IPR050546">
    <property type="entry name" value="Glycosyl_Hydrlase_16"/>
</dbReference>
<evidence type="ECO:0000313" key="5">
    <source>
        <dbReference type="Proteomes" id="UP001530400"/>
    </source>
</evidence>
<feature type="region of interest" description="Disordered" evidence="1">
    <location>
        <begin position="1"/>
        <end position="24"/>
    </location>
</feature>
<reference evidence="4 5" key="1">
    <citation type="submission" date="2024-10" db="EMBL/GenBank/DDBJ databases">
        <title>Updated reference genomes for cyclostephanoid diatoms.</title>
        <authorList>
            <person name="Roberts W.R."/>
            <person name="Alverson A.J."/>
        </authorList>
    </citation>
    <scope>NUCLEOTIDE SEQUENCE [LARGE SCALE GENOMIC DNA]</scope>
    <source>
        <strain evidence="4 5">AJA010-31</strain>
    </source>
</reference>
<protein>
    <recommendedName>
        <fullName evidence="3">GH16 domain-containing protein</fullName>
    </recommendedName>
</protein>
<keyword evidence="2" id="KW-1133">Transmembrane helix</keyword>
<feature type="transmembrane region" description="Helical" evidence="2">
    <location>
        <begin position="218"/>
        <end position="236"/>
    </location>
</feature>
<dbReference type="Pfam" id="PF26113">
    <property type="entry name" value="GH16_XgeA"/>
    <property type="match status" value="1"/>
</dbReference>
<evidence type="ECO:0000256" key="1">
    <source>
        <dbReference type="SAM" id="MobiDB-lite"/>
    </source>
</evidence>
<dbReference type="EMBL" id="JALLPJ020000779">
    <property type="protein sequence ID" value="KAL3783145.1"/>
    <property type="molecule type" value="Genomic_DNA"/>
</dbReference>
<evidence type="ECO:0000259" key="3">
    <source>
        <dbReference type="PROSITE" id="PS51762"/>
    </source>
</evidence>
<organism evidence="4 5">
    <name type="scientific">Cyclotella atomus</name>
    <dbReference type="NCBI Taxonomy" id="382360"/>
    <lineage>
        <taxon>Eukaryota</taxon>
        <taxon>Sar</taxon>
        <taxon>Stramenopiles</taxon>
        <taxon>Ochrophyta</taxon>
        <taxon>Bacillariophyta</taxon>
        <taxon>Coscinodiscophyceae</taxon>
        <taxon>Thalassiosirophycidae</taxon>
        <taxon>Stephanodiscales</taxon>
        <taxon>Stephanodiscaceae</taxon>
        <taxon>Cyclotella</taxon>
    </lineage>
</organism>
<sequence length="702" mass="79777">MKSDEQTSLLTRRTSRTQQQSVRLSITHQSIRDIERISQNAHRLVQEVNDTDSVNGLLGCEDDYSVGSGIDEMFDDDVPVSGGRGSVTQSDLDYLSGEASSNWDEQPNRNAMLVDRMGEQLLQANDIESEARILRKSLKLDARSIPSSFDLEDDETNMQEHLSTRQVSDRVHESTRALRSKMLTTSQRGSRAALLEMMQESDEEEKPKPLLAPTKLQILRLLSFTFLVMLIIYMLLKMGTYAVGPPRLPIGEYKIVEAQVGHQFFMYYDFYSGKDSAGSNGYNLYVSREVADKEDIVKVVTEVVGEDDMVEIYEDEKEMEVDWLLEDLEFLEDLKRKKVDEMREKEVDVKVETEKKKVNETGAGMKKSTAKSVNGKNGTRHLQSATRLEAFNPDLPVNGTLTNNITETFVYLSSSSSAEGPRNSIRLEGRRRFNRGLFIIDLRHMPAGCGTWPAFWLTDEANWPVNGEIDIVEGVNYQDTAKTALHTTKECRMDDVPEGSKTGTWDTAVGIPDKKTGIPDMTFRYAEDCFVYDPHQWINQGCVATDLKLEGRSLGVPLNNNGGGVYALEWDPTNTHIRTWVFSPHGRVPRNLRDAMRTAQNVDESTRVAPDTTKWGLPYGHFPIGDGTNCPAEHFRNMRLVINLAFCGSVAGTRYFMDCPKQYKQFKTCEKWVASDPDELKEAYWKIRGVYVYEREWQKQWV</sequence>
<dbReference type="PANTHER" id="PTHR10963">
    <property type="entry name" value="GLYCOSYL HYDROLASE-RELATED"/>
    <property type="match status" value="1"/>
</dbReference>
<evidence type="ECO:0000313" key="4">
    <source>
        <dbReference type="EMBL" id="KAL3783145.1"/>
    </source>
</evidence>